<keyword evidence="2 5" id="KW-0479">Metal-binding</keyword>
<dbReference type="PANTHER" id="PTHR42683">
    <property type="entry name" value="ALDEHYDE REDUCTASE"/>
    <property type="match status" value="1"/>
</dbReference>
<gene>
    <name evidence="8" type="ORF">QBC37DRAFT_325553</name>
</gene>
<comment type="caution">
    <text evidence="8">The sequence shown here is derived from an EMBL/GenBank/DDBJ whole genome shotgun (WGS) entry which is preliminary data.</text>
</comment>
<comment type="similarity">
    <text evidence="5">Belongs to the zinc-containing alcohol dehydrogenase family.</text>
</comment>
<organism evidence="8 9">
    <name type="scientific">Rhypophila decipiens</name>
    <dbReference type="NCBI Taxonomy" id="261697"/>
    <lineage>
        <taxon>Eukaryota</taxon>
        <taxon>Fungi</taxon>
        <taxon>Dikarya</taxon>
        <taxon>Ascomycota</taxon>
        <taxon>Pezizomycotina</taxon>
        <taxon>Sordariomycetes</taxon>
        <taxon>Sordariomycetidae</taxon>
        <taxon>Sordariales</taxon>
        <taxon>Naviculisporaceae</taxon>
        <taxon>Rhypophila</taxon>
    </lineage>
</organism>
<dbReference type="InterPro" id="IPR011032">
    <property type="entry name" value="GroES-like_sf"/>
</dbReference>
<evidence type="ECO:0000313" key="8">
    <source>
        <dbReference type="EMBL" id="KAK4208511.1"/>
    </source>
</evidence>
<dbReference type="InterPro" id="IPR013149">
    <property type="entry name" value="ADH-like_C"/>
</dbReference>
<feature type="domain" description="Alcohol dehydrogenase-like N-terminal" evidence="7">
    <location>
        <begin position="26"/>
        <end position="135"/>
    </location>
</feature>
<dbReference type="InterPro" id="IPR047109">
    <property type="entry name" value="CAD-like"/>
</dbReference>
<dbReference type="Gene3D" id="3.90.180.10">
    <property type="entry name" value="Medium-chain alcohol dehydrogenases, catalytic domain"/>
    <property type="match status" value="1"/>
</dbReference>
<comment type="cofactor">
    <cofactor evidence="1 5">
        <name>Zn(2+)</name>
        <dbReference type="ChEBI" id="CHEBI:29105"/>
    </cofactor>
</comment>
<dbReference type="Proteomes" id="UP001301769">
    <property type="component" value="Unassembled WGS sequence"/>
</dbReference>
<evidence type="ECO:0000256" key="1">
    <source>
        <dbReference type="ARBA" id="ARBA00001947"/>
    </source>
</evidence>
<evidence type="ECO:0000256" key="4">
    <source>
        <dbReference type="ARBA" id="ARBA00023002"/>
    </source>
</evidence>
<protein>
    <submittedName>
        <fullName evidence="8">NADP-dependent alcohol dehydrogenase C 2</fullName>
    </submittedName>
</protein>
<dbReference type="PROSITE" id="PS00065">
    <property type="entry name" value="D_2_HYDROXYACID_DH_1"/>
    <property type="match status" value="1"/>
</dbReference>
<evidence type="ECO:0000259" key="6">
    <source>
        <dbReference type="Pfam" id="PF00107"/>
    </source>
</evidence>
<dbReference type="InterPro" id="IPR036291">
    <property type="entry name" value="NAD(P)-bd_dom_sf"/>
</dbReference>
<keyword evidence="3 5" id="KW-0862">Zinc</keyword>
<dbReference type="EMBL" id="MU858240">
    <property type="protein sequence ID" value="KAK4208511.1"/>
    <property type="molecule type" value="Genomic_DNA"/>
</dbReference>
<keyword evidence="4" id="KW-0560">Oxidoreductase</keyword>
<evidence type="ECO:0000256" key="5">
    <source>
        <dbReference type="RuleBase" id="RU361277"/>
    </source>
</evidence>
<reference evidence="8" key="2">
    <citation type="submission" date="2023-05" db="EMBL/GenBank/DDBJ databases">
        <authorList>
            <consortium name="Lawrence Berkeley National Laboratory"/>
            <person name="Steindorff A."/>
            <person name="Hensen N."/>
            <person name="Bonometti L."/>
            <person name="Westerberg I."/>
            <person name="Brannstrom I.O."/>
            <person name="Guillou S."/>
            <person name="Cros-Aarteil S."/>
            <person name="Calhoun S."/>
            <person name="Haridas S."/>
            <person name="Kuo A."/>
            <person name="Mondo S."/>
            <person name="Pangilinan J."/>
            <person name="Riley R."/>
            <person name="Labutti K."/>
            <person name="Andreopoulos B."/>
            <person name="Lipzen A."/>
            <person name="Chen C."/>
            <person name="Yanf M."/>
            <person name="Daum C."/>
            <person name="Ng V."/>
            <person name="Clum A."/>
            <person name="Ohm R."/>
            <person name="Martin F."/>
            <person name="Silar P."/>
            <person name="Natvig D."/>
            <person name="Lalanne C."/>
            <person name="Gautier V."/>
            <person name="Ament-Velasquez S.L."/>
            <person name="Kruys A."/>
            <person name="Hutchinson M.I."/>
            <person name="Powell A.J."/>
            <person name="Barry K."/>
            <person name="Miller A.N."/>
            <person name="Grigoriev I.V."/>
            <person name="Debuchy R."/>
            <person name="Gladieux P."/>
            <person name="Thoren M.H."/>
            <person name="Johannesson H."/>
        </authorList>
    </citation>
    <scope>NUCLEOTIDE SEQUENCE</scope>
    <source>
        <strain evidence="8">PSN293</strain>
    </source>
</reference>
<dbReference type="Pfam" id="PF00107">
    <property type="entry name" value="ADH_zinc_N"/>
    <property type="match status" value="1"/>
</dbReference>
<name>A0AAN6XXQ7_9PEZI</name>
<dbReference type="PROSITE" id="PS00059">
    <property type="entry name" value="ADH_ZINC"/>
    <property type="match status" value="1"/>
</dbReference>
<dbReference type="SUPFAM" id="SSF50129">
    <property type="entry name" value="GroES-like"/>
    <property type="match status" value="1"/>
</dbReference>
<reference evidence="8" key="1">
    <citation type="journal article" date="2023" name="Mol. Phylogenet. Evol.">
        <title>Genome-scale phylogeny and comparative genomics of the fungal order Sordariales.</title>
        <authorList>
            <person name="Hensen N."/>
            <person name="Bonometti L."/>
            <person name="Westerberg I."/>
            <person name="Brannstrom I.O."/>
            <person name="Guillou S."/>
            <person name="Cros-Aarteil S."/>
            <person name="Calhoun S."/>
            <person name="Haridas S."/>
            <person name="Kuo A."/>
            <person name="Mondo S."/>
            <person name="Pangilinan J."/>
            <person name="Riley R."/>
            <person name="LaButti K."/>
            <person name="Andreopoulos B."/>
            <person name="Lipzen A."/>
            <person name="Chen C."/>
            <person name="Yan M."/>
            <person name="Daum C."/>
            <person name="Ng V."/>
            <person name="Clum A."/>
            <person name="Steindorff A."/>
            <person name="Ohm R.A."/>
            <person name="Martin F."/>
            <person name="Silar P."/>
            <person name="Natvig D.O."/>
            <person name="Lalanne C."/>
            <person name="Gautier V."/>
            <person name="Ament-Velasquez S.L."/>
            <person name="Kruys A."/>
            <person name="Hutchinson M.I."/>
            <person name="Powell A.J."/>
            <person name="Barry K."/>
            <person name="Miller A.N."/>
            <person name="Grigoriev I.V."/>
            <person name="Debuchy R."/>
            <person name="Gladieux P."/>
            <person name="Hiltunen Thoren M."/>
            <person name="Johannesson H."/>
        </authorList>
    </citation>
    <scope>NUCLEOTIDE SEQUENCE</scope>
    <source>
        <strain evidence="8">PSN293</strain>
    </source>
</reference>
<keyword evidence="9" id="KW-1185">Reference proteome</keyword>
<sequence length="334" mass="35559">MGIDFTVFKGSSNGDVVQAKGHRDLKPTEVAIKISHCGVCGTDEHFRHADQGLGHEGVGTITEVGSMVPTLSEFRVGDRVGMSWFQKVCGYCDGCVSGHQQQCVNRIEFGTGNHDQGCFGTAVAWDISCLYKVPDEIESEYAGPLMCGGATVWSPLRDFGVKAGARVGVLGVGGLGHLAIQFASKMGMEVVVFSGTESKRQQALGLGASEFYVSGGPGSLDKVKEIEVLLVTASMLPDMKVYLPVMAFGALLFPLTVSTEILQVSPMDLIGKSLTVVGTGTASTASMRAMLRFAAKQGVRPIIEKYPMTLEGVQEAMARLREGKVRYRGVLVAP</sequence>
<evidence type="ECO:0000259" key="7">
    <source>
        <dbReference type="Pfam" id="PF08240"/>
    </source>
</evidence>
<dbReference type="InterPro" id="IPR029752">
    <property type="entry name" value="D-isomer_DH_CS1"/>
</dbReference>
<dbReference type="AlphaFoldDB" id="A0AAN6XXQ7"/>
<evidence type="ECO:0000313" key="9">
    <source>
        <dbReference type="Proteomes" id="UP001301769"/>
    </source>
</evidence>
<dbReference type="Gene3D" id="3.40.50.720">
    <property type="entry name" value="NAD(P)-binding Rossmann-like Domain"/>
    <property type="match status" value="1"/>
</dbReference>
<dbReference type="GO" id="GO:0008270">
    <property type="term" value="F:zinc ion binding"/>
    <property type="evidence" value="ECO:0007669"/>
    <property type="project" value="InterPro"/>
</dbReference>
<dbReference type="CDD" id="cd05283">
    <property type="entry name" value="CAD1"/>
    <property type="match status" value="1"/>
</dbReference>
<feature type="domain" description="Alcohol dehydrogenase-like C-terminal" evidence="6">
    <location>
        <begin position="174"/>
        <end position="295"/>
    </location>
</feature>
<dbReference type="FunFam" id="3.40.50.720:FF:000022">
    <property type="entry name" value="Cinnamyl alcohol dehydrogenase"/>
    <property type="match status" value="1"/>
</dbReference>
<evidence type="ECO:0000256" key="2">
    <source>
        <dbReference type="ARBA" id="ARBA00022723"/>
    </source>
</evidence>
<accession>A0AAN6XXQ7</accession>
<dbReference type="GO" id="GO:0016616">
    <property type="term" value="F:oxidoreductase activity, acting on the CH-OH group of donors, NAD or NADP as acceptor"/>
    <property type="evidence" value="ECO:0007669"/>
    <property type="project" value="InterPro"/>
</dbReference>
<proteinExistence type="inferred from homology"/>
<dbReference type="SUPFAM" id="SSF51735">
    <property type="entry name" value="NAD(P)-binding Rossmann-fold domains"/>
    <property type="match status" value="1"/>
</dbReference>
<dbReference type="InterPro" id="IPR002328">
    <property type="entry name" value="ADH_Zn_CS"/>
</dbReference>
<evidence type="ECO:0000256" key="3">
    <source>
        <dbReference type="ARBA" id="ARBA00022833"/>
    </source>
</evidence>
<dbReference type="InterPro" id="IPR013154">
    <property type="entry name" value="ADH-like_N"/>
</dbReference>
<dbReference type="Pfam" id="PF08240">
    <property type="entry name" value="ADH_N"/>
    <property type="match status" value="1"/>
</dbReference>